<organism evidence="1 2">
    <name type="scientific">Lactococcus lactis subsp. lactis</name>
    <name type="common">Streptococcus lactis</name>
    <dbReference type="NCBI Taxonomy" id="1360"/>
    <lineage>
        <taxon>Bacteria</taxon>
        <taxon>Bacillati</taxon>
        <taxon>Bacillota</taxon>
        <taxon>Bacilli</taxon>
        <taxon>Lactobacillales</taxon>
        <taxon>Streptococcaceae</taxon>
        <taxon>Lactococcus</taxon>
    </lineage>
</organism>
<dbReference type="EMBL" id="CP015902">
    <property type="protein sequence ID" value="ARE19918.1"/>
    <property type="molecule type" value="Genomic_DNA"/>
</dbReference>
<evidence type="ECO:0000313" key="2">
    <source>
        <dbReference type="Proteomes" id="UP000192095"/>
    </source>
</evidence>
<accession>A0A1V0NZW7</accession>
<protein>
    <submittedName>
        <fullName evidence="1">Type-IV secretion system protein TraC</fullName>
    </submittedName>
</protein>
<reference evidence="1 2" key="1">
    <citation type="journal article" date="2017" name="BMC Genomics">
        <title>Comparative and functional genomics of the Lactococcus lactis taxon; insights into evolution and niche adaptation.</title>
        <authorList>
            <person name="Kelleher P."/>
            <person name="Bottacini F."/>
            <person name="Mahony J."/>
            <person name="Kilcawley K.N."/>
            <person name="van Sinderen D."/>
        </authorList>
    </citation>
    <scope>NUCLEOTIDE SEQUENCE [LARGE SCALE GENOMIC DNA]</scope>
    <source>
        <strain evidence="1 2">UC06</strain>
    </source>
</reference>
<sequence length="65" mass="7843">MREVNYYKKIIQSDMKDIGVQVVSGMSDQLYFFYKNRFIEQLEEKDKYCIQAMKLSSACENLFFH</sequence>
<proteinExistence type="predicted"/>
<name>A0A1V0NZW7_LACLL</name>
<dbReference type="AlphaFoldDB" id="A0A1V0NZW7"/>
<evidence type="ECO:0000313" key="1">
    <source>
        <dbReference type="EMBL" id="ARE19918.1"/>
    </source>
</evidence>
<dbReference type="Proteomes" id="UP000192095">
    <property type="component" value="Chromosome"/>
</dbReference>
<gene>
    <name evidence="1" type="ORF">LLUC06_0371</name>
</gene>